<evidence type="ECO:0000259" key="6">
    <source>
        <dbReference type="PROSITE" id="PS50043"/>
    </source>
</evidence>
<reference evidence="8 9" key="1">
    <citation type="submission" date="2019-07" db="EMBL/GenBank/DDBJ databases">
        <title>Lentzea xizangensis sp. nov., isolated from Qinghai-Tibetan Plateau Soils.</title>
        <authorList>
            <person name="Huang J."/>
        </authorList>
    </citation>
    <scope>NUCLEOTIDE SEQUENCE [LARGE SCALE GENOMIC DNA]</scope>
    <source>
        <strain evidence="8 9">FXJ1.1311</strain>
    </source>
</reference>
<dbReference type="EMBL" id="VOBR01000005">
    <property type="protein sequence ID" value="TWP52386.1"/>
    <property type="molecule type" value="Genomic_DNA"/>
</dbReference>
<dbReference type="AlphaFoldDB" id="A0A563EXF6"/>
<dbReference type="GO" id="GO:0003677">
    <property type="term" value="F:DNA binding"/>
    <property type="evidence" value="ECO:0007669"/>
    <property type="project" value="UniProtKB-KW"/>
</dbReference>
<dbReference type="SMART" id="SM00421">
    <property type="entry name" value="HTH_LUXR"/>
    <property type="match status" value="1"/>
</dbReference>
<evidence type="ECO:0000256" key="5">
    <source>
        <dbReference type="PROSITE-ProRule" id="PRU00169"/>
    </source>
</evidence>
<evidence type="ECO:0000256" key="1">
    <source>
        <dbReference type="ARBA" id="ARBA00022553"/>
    </source>
</evidence>
<dbReference type="CDD" id="cd06170">
    <property type="entry name" value="LuxR_C_like"/>
    <property type="match status" value="1"/>
</dbReference>
<dbReference type="SUPFAM" id="SSF52172">
    <property type="entry name" value="CheY-like"/>
    <property type="match status" value="1"/>
</dbReference>
<dbReference type="PROSITE" id="PS50110">
    <property type="entry name" value="RESPONSE_REGULATORY"/>
    <property type="match status" value="1"/>
</dbReference>
<keyword evidence="4" id="KW-0804">Transcription</keyword>
<dbReference type="PANTHER" id="PTHR43214:SF24">
    <property type="entry name" value="TRANSCRIPTIONAL REGULATORY PROTEIN NARL-RELATED"/>
    <property type="match status" value="1"/>
</dbReference>
<sequence>MAIRLVVVDGQPLARFGLARLLEGEADVEIVGEAATAAEAVELIARTRPDVVTVDVTLPDGNGLTLARELRDRWDSLGIVVLTSNGEDDVLFRAMETGVSAFVPKTSALAEIVGAIRHGAVAASSFTATGLAGAFTRLRESRARSPLSPREAEVLLLLQDGLSVPAVARTLHMSPSTAKTYVARLYDKLGASSRAQALMTALDRGLIGLRTA</sequence>
<dbReference type="PRINTS" id="PR00038">
    <property type="entry name" value="HTHLUXR"/>
</dbReference>
<feature type="domain" description="Response regulatory" evidence="7">
    <location>
        <begin position="4"/>
        <end position="120"/>
    </location>
</feature>
<evidence type="ECO:0000256" key="4">
    <source>
        <dbReference type="ARBA" id="ARBA00023163"/>
    </source>
</evidence>
<dbReference type="Pfam" id="PF00196">
    <property type="entry name" value="GerE"/>
    <property type="match status" value="1"/>
</dbReference>
<keyword evidence="2" id="KW-0805">Transcription regulation</keyword>
<organism evidence="8 9">
    <name type="scientific">Lentzea tibetensis</name>
    <dbReference type="NCBI Taxonomy" id="2591470"/>
    <lineage>
        <taxon>Bacteria</taxon>
        <taxon>Bacillati</taxon>
        <taxon>Actinomycetota</taxon>
        <taxon>Actinomycetes</taxon>
        <taxon>Pseudonocardiales</taxon>
        <taxon>Pseudonocardiaceae</taxon>
        <taxon>Lentzea</taxon>
    </lineage>
</organism>
<accession>A0A563EXF6</accession>
<dbReference type="Proteomes" id="UP000316639">
    <property type="component" value="Unassembled WGS sequence"/>
</dbReference>
<dbReference type="InterPro" id="IPR016032">
    <property type="entry name" value="Sig_transdc_resp-reg_C-effctor"/>
</dbReference>
<dbReference type="Gene3D" id="3.40.50.2300">
    <property type="match status" value="1"/>
</dbReference>
<dbReference type="CDD" id="cd17535">
    <property type="entry name" value="REC_NarL-like"/>
    <property type="match status" value="1"/>
</dbReference>
<feature type="domain" description="HTH luxR-type" evidence="6">
    <location>
        <begin position="140"/>
        <end position="205"/>
    </location>
</feature>
<comment type="caution">
    <text evidence="8">The sequence shown here is derived from an EMBL/GenBank/DDBJ whole genome shotgun (WGS) entry which is preliminary data.</text>
</comment>
<name>A0A563EXF6_9PSEU</name>
<dbReference type="OrthoDB" id="9808843at2"/>
<gene>
    <name evidence="8" type="ORF">FKR81_08585</name>
</gene>
<dbReference type="RefSeq" id="WP_146350442.1">
    <property type="nucleotide sequence ID" value="NZ_VOBR01000005.1"/>
</dbReference>
<dbReference type="GO" id="GO:0000160">
    <property type="term" value="P:phosphorelay signal transduction system"/>
    <property type="evidence" value="ECO:0007669"/>
    <property type="project" value="InterPro"/>
</dbReference>
<protein>
    <submittedName>
        <fullName evidence="8">Response regulator transcription factor</fullName>
    </submittedName>
</protein>
<keyword evidence="3" id="KW-0238">DNA-binding</keyword>
<dbReference type="SMART" id="SM00448">
    <property type="entry name" value="REC"/>
    <property type="match status" value="1"/>
</dbReference>
<dbReference type="SUPFAM" id="SSF46894">
    <property type="entry name" value="C-terminal effector domain of the bipartite response regulators"/>
    <property type="match status" value="1"/>
</dbReference>
<dbReference type="PANTHER" id="PTHR43214">
    <property type="entry name" value="TWO-COMPONENT RESPONSE REGULATOR"/>
    <property type="match status" value="1"/>
</dbReference>
<dbReference type="InterPro" id="IPR039420">
    <property type="entry name" value="WalR-like"/>
</dbReference>
<dbReference type="PROSITE" id="PS50043">
    <property type="entry name" value="HTH_LUXR_2"/>
    <property type="match status" value="1"/>
</dbReference>
<evidence type="ECO:0000313" key="9">
    <source>
        <dbReference type="Proteomes" id="UP000316639"/>
    </source>
</evidence>
<keyword evidence="9" id="KW-1185">Reference proteome</keyword>
<keyword evidence="1 5" id="KW-0597">Phosphoprotein</keyword>
<dbReference type="Pfam" id="PF00072">
    <property type="entry name" value="Response_reg"/>
    <property type="match status" value="1"/>
</dbReference>
<dbReference type="GO" id="GO:0006355">
    <property type="term" value="P:regulation of DNA-templated transcription"/>
    <property type="evidence" value="ECO:0007669"/>
    <property type="project" value="InterPro"/>
</dbReference>
<dbReference type="InterPro" id="IPR000792">
    <property type="entry name" value="Tscrpt_reg_LuxR_C"/>
</dbReference>
<evidence type="ECO:0000313" key="8">
    <source>
        <dbReference type="EMBL" id="TWP52386.1"/>
    </source>
</evidence>
<proteinExistence type="predicted"/>
<dbReference type="InterPro" id="IPR011006">
    <property type="entry name" value="CheY-like_superfamily"/>
</dbReference>
<evidence type="ECO:0000259" key="7">
    <source>
        <dbReference type="PROSITE" id="PS50110"/>
    </source>
</evidence>
<evidence type="ECO:0000256" key="3">
    <source>
        <dbReference type="ARBA" id="ARBA00023125"/>
    </source>
</evidence>
<dbReference type="InterPro" id="IPR058245">
    <property type="entry name" value="NreC/VraR/RcsB-like_REC"/>
</dbReference>
<evidence type="ECO:0000256" key="2">
    <source>
        <dbReference type="ARBA" id="ARBA00023015"/>
    </source>
</evidence>
<dbReference type="InterPro" id="IPR001789">
    <property type="entry name" value="Sig_transdc_resp-reg_receiver"/>
</dbReference>
<feature type="modified residue" description="4-aspartylphosphate" evidence="5">
    <location>
        <position position="55"/>
    </location>
</feature>